<protein>
    <submittedName>
        <fullName evidence="1">Uncharacterized protein</fullName>
    </submittedName>
</protein>
<organism evidence="1 2">
    <name type="scientific">Plakobranchus ocellatus</name>
    <dbReference type="NCBI Taxonomy" id="259542"/>
    <lineage>
        <taxon>Eukaryota</taxon>
        <taxon>Metazoa</taxon>
        <taxon>Spiralia</taxon>
        <taxon>Lophotrochozoa</taxon>
        <taxon>Mollusca</taxon>
        <taxon>Gastropoda</taxon>
        <taxon>Heterobranchia</taxon>
        <taxon>Euthyneura</taxon>
        <taxon>Panpulmonata</taxon>
        <taxon>Sacoglossa</taxon>
        <taxon>Placobranchoidea</taxon>
        <taxon>Plakobranchidae</taxon>
        <taxon>Plakobranchus</taxon>
    </lineage>
</organism>
<evidence type="ECO:0000313" key="2">
    <source>
        <dbReference type="Proteomes" id="UP000735302"/>
    </source>
</evidence>
<dbReference type="Proteomes" id="UP000735302">
    <property type="component" value="Unassembled WGS sequence"/>
</dbReference>
<keyword evidence="2" id="KW-1185">Reference proteome</keyword>
<dbReference type="AlphaFoldDB" id="A0AAV3YY41"/>
<comment type="caution">
    <text evidence="1">The sequence shown here is derived from an EMBL/GenBank/DDBJ whole genome shotgun (WGS) entry which is preliminary data.</text>
</comment>
<dbReference type="EMBL" id="BLXT01001660">
    <property type="protein sequence ID" value="GFN87157.1"/>
    <property type="molecule type" value="Genomic_DNA"/>
</dbReference>
<evidence type="ECO:0000313" key="1">
    <source>
        <dbReference type="EMBL" id="GFN87157.1"/>
    </source>
</evidence>
<accession>A0AAV3YY41</accession>
<proteinExistence type="predicted"/>
<name>A0AAV3YY41_9GAST</name>
<gene>
    <name evidence="1" type="ORF">PoB_001366300</name>
</gene>
<reference evidence="1 2" key="1">
    <citation type="journal article" date="2021" name="Elife">
        <title>Chloroplast acquisition without the gene transfer in kleptoplastic sea slugs, Plakobranchus ocellatus.</title>
        <authorList>
            <person name="Maeda T."/>
            <person name="Takahashi S."/>
            <person name="Yoshida T."/>
            <person name="Shimamura S."/>
            <person name="Takaki Y."/>
            <person name="Nagai Y."/>
            <person name="Toyoda A."/>
            <person name="Suzuki Y."/>
            <person name="Arimoto A."/>
            <person name="Ishii H."/>
            <person name="Satoh N."/>
            <person name="Nishiyama T."/>
            <person name="Hasebe M."/>
            <person name="Maruyama T."/>
            <person name="Minagawa J."/>
            <person name="Obokata J."/>
            <person name="Shigenobu S."/>
        </authorList>
    </citation>
    <scope>NUCLEOTIDE SEQUENCE [LARGE SCALE GENOMIC DNA]</scope>
</reference>
<sequence length="121" mass="14115">MSPNLSPIRQFGITLIIDSEESGMDHPMTNNYAKPDRKKKPYSLKLQSTFNEHDEEGMPGWYLKIRGHTRILEARAVKKAFLVFKDIYVRKTDYLHFNYTEHGIGVAKFDISSTYKNKKQC</sequence>